<dbReference type="Gene3D" id="3.40.50.1100">
    <property type="match status" value="2"/>
</dbReference>
<comment type="cofactor">
    <cofactor evidence="1">
        <name>pyridoxal 5'-phosphate</name>
        <dbReference type="ChEBI" id="CHEBI:597326"/>
    </cofactor>
</comment>
<evidence type="ECO:0000256" key="1">
    <source>
        <dbReference type="ARBA" id="ARBA00001933"/>
    </source>
</evidence>
<evidence type="ECO:0000256" key="3">
    <source>
        <dbReference type="ARBA" id="ARBA00022898"/>
    </source>
</evidence>
<evidence type="ECO:0000313" key="6">
    <source>
        <dbReference type="Proteomes" id="UP001501436"/>
    </source>
</evidence>
<dbReference type="PIRSF" id="PIRSF006278">
    <property type="entry name" value="ACCD_DCysDesulf"/>
    <property type="match status" value="1"/>
</dbReference>
<dbReference type="PANTHER" id="PTHR43780:SF2">
    <property type="entry name" value="1-AMINOCYCLOPROPANE-1-CARBOXYLATE DEAMINASE-RELATED"/>
    <property type="match status" value="1"/>
</dbReference>
<protein>
    <submittedName>
        <fullName evidence="5">Pyridoxal-phosphate dependent enzyme</fullName>
    </submittedName>
</protein>
<dbReference type="PANTHER" id="PTHR43780">
    <property type="entry name" value="1-AMINOCYCLOPROPANE-1-CARBOXYLATE DEAMINASE-RELATED"/>
    <property type="match status" value="1"/>
</dbReference>
<sequence>MDLEIFSPLEQINLPLFTAHGVQVYIKRDDLIHPLISGNKWRKLKYLLKKAEAEGKRHLVTFGGAYSNHLLATAAAAAKFGLKATGFVRGEEVQNNTLFLCRLHGMQLIFTNRESYRDKATLFDLHFAEDSDAFFIDEGGASPEAALGCTELVDELPFAFDHIFCACGTGTTAAGIINGLHKNQLNTEFHAIPALKNGAFLRDEIDQYLVQPHPYQLHTQYHFGGYAKTTPELIDFIKMFTASTGVLIEPVYTGKMLYALFDMIKRGEFATGSRILVVHTGGIMGLFGMADKF</sequence>
<dbReference type="Pfam" id="PF00291">
    <property type="entry name" value="PALP"/>
    <property type="match status" value="1"/>
</dbReference>
<feature type="domain" description="Tryptophan synthase beta chain-like PALP" evidence="4">
    <location>
        <begin position="16"/>
        <end position="281"/>
    </location>
</feature>
<keyword evidence="6" id="KW-1185">Reference proteome</keyword>
<comment type="similarity">
    <text evidence="2">Belongs to the ACC deaminase/D-cysteine desulfhydrase family.</text>
</comment>
<reference evidence="6" key="1">
    <citation type="journal article" date="2019" name="Int. J. Syst. Evol. Microbiol.">
        <title>The Global Catalogue of Microorganisms (GCM) 10K type strain sequencing project: providing services to taxonomists for standard genome sequencing and annotation.</title>
        <authorList>
            <consortium name="The Broad Institute Genomics Platform"/>
            <consortium name="The Broad Institute Genome Sequencing Center for Infectious Disease"/>
            <person name="Wu L."/>
            <person name="Ma J."/>
        </authorList>
    </citation>
    <scope>NUCLEOTIDE SEQUENCE [LARGE SCALE GENOMIC DNA]</scope>
    <source>
        <strain evidence="6">JCM 18283</strain>
    </source>
</reference>
<dbReference type="RefSeq" id="WP_345331667.1">
    <property type="nucleotide sequence ID" value="NZ_BAABJI010000002.1"/>
</dbReference>
<organism evidence="5 6">
    <name type="scientific">Mucilaginibacter defluvii</name>
    <dbReference type="NCBI Taxonomy" id="1196019"/>
    <lineage>
        <taxon>Bacteria</taxon>
        <taxon>Pseudomonadati</taxon>
        <taxon>Bacteroidota</taxon>
        <taxon>Sphingobacteriia</taxon>
        <taxon>Sphingobacteriales</taxon>
        <taxon>Sphingobacteriaceae</taxon>
        <taxon>Mucilaginibacter</taxon>
    </lineage>
</organism>
<dbReference type="InterPro" id="IPR036052">
    <property type="entry name" value="TrpB-like_PALP_sf"/>
</dbReference>
<keyword evidence="3" id="KW-0663">Pyridoxal phosphate</keyword>
<name>A0ABP9G0P2_9SPHI</name>
<proteinExistence type="inferred from homology"/>
<dbReference type="SUPFAM" id="SSF53686">
    <property type="entry name" value="Tryptophan synthase beta subunit-like PLP-dependent enzymes"/>
    <property type="match status" value="1"/>
</dbReference>
<dbReference type="EMBL" id="BAABJI010000002">
    <property type="protein sequence ID" value="GAA4921145.1"/>
    <property type="molecule type" value="Genomic_DNA"/>
</dbReference>
<dbReference type="InterPro" id="IPR001926">
    <property type="entry name" value="TrpB-like_PALP"/>
</dbReference>
<dbReference type="Proteomes" id="UP001501436">
    <property type="component" value="Unassembled WGS sequence"/>
</dbReference>
<evidence type="ECO:0000256" key="2">
    <source>
        <dbReference type="ARBA" id="ARBA00008639"/>
    </source>
</evidence>
<dbReference type="InterPro" id="IPR027278">
    <property type="entry name" value="ACCD_DCysDesulf"/>
</dbReference>
<comment type="caution">
    <text evidence="5">The sequence shown here is derived from an EMBL/GenBank/DDBJ whole genome shotgun (WGS) entry which is preliminary data.</text>
</comment>
<evidence type="ECO:0000259" key="4">
    <source>
        <dbReference type="Pfam" id="PF00291"/>
    </source>
</evidence>
<accession>A0ABP9G0P2</accession>
<gene>
    <name evidence="5" type="ORF">GCM10023313_26210</name>
</gene>
<evidence type="ECO:0000313" key="5">
    <source>
        <dbReference type="EMBL" id="GAA4921145.1"/>
    </source>
</evidence>